<accession>W4HGG6</accession>
<protein>
    <recommendedName>
        <fullName evidence="3">Helix-turn-helix domain-containing protein</fullName>
    </recommendedName>
</protein>
<comment type="caution">
    <text evidence="1">The sequence shown here is derived from an EMBL/GenBank/DDBJ whole genome shotgun (WGS) entry which is preliminary data.</text>
</comment>
<dbReference type="Gene3D" id="1.10.10.10">
    <property type="entry name" value="Winged helix-like DNA-binding domain superfamily/Winged helix DNA-binding domain"/>
    <property type="match status" value="1"/>
</dbReference>
<dbReference type="InterPro" id="IPR009061">
    <property type="entry name" value="DNA-bd_dom_put_sf"/>
</dbReference>
<dbReference type="Proteomes" id="UP000019063">
    <property type="component" value="Unassembled WGS sequence"/>
</dbReference>
<dbReference type="RefSeq" id="WP_051487899.1">
    <property type="nucleotide sequence ID" value="NZ_AQQW01000014.1"/>
</dbReference>
<evidence type="ECO:0000313" key="1">
    <source>
        <dbReference type="EMBL" id="ETW11241.1"/>
    </source>
</evidence>
<dbReference type="STRING" id="1379903.ATO8_18095"/>
<dbReference type="InterPro" id="IPR036388">
    <property type="entry name" value="WH-like_DNA-bd_sf"/>
</dbReference>
<proteinExistence type="predicted"/>
<gene>
    <name evidence="1" type="ORF">ATO8_18095</name>
</gene>
<evidence type="ECO:0008006" key="3">
    <source>
        <dbReference type="Google" id="ProtNLM"/>
    </source>
</evidence>
<organism evidence="1 2">
    <name type="scientific">Roseivivax marinus</name>
    <dbReference type="NCBI Taxonomy" id="1379903"/>
    <lineage>
        <taxon>Bacteria</taxon>
        <taxon>Pseudomonadati</taxon>
        <taxon>Pseudomonadota</taxon>
        <taxon>Alphaproteobacteria</taxon>
        <taxon>Rhodobacterales</taxon>
        <taxon>Roseobacteraceae</taxon>
        <taxon>Roseivivax</taxon>
    </lineage>
</organism>
<reference evidence="1 2" key="1">
    <citation type="journal article" date="2014" name="Antonie Van Leeuwenhoek">
        <title>Roseivivax atlanticus sp. nov., isolated from surface seawater of the Atlantic Ocean.</title>
        <authorList>
            <person name="Li G."/>
            <person name="Lai Q."/>
            <person name="Liu X."/>
            <person name="Sun F."/>
            <person name="Shao Z."/>
        </authorList>
    </citation>
    <scope>NUCLEOTIDE SEQUENCE [LARGE SCALE GENOMIC DNA]</scope>
    <source>
        <strain evidence="1 2">22II-s10s</strain>
    </source>
</reference>
<evidence type="ECO:0000313" key="2">
    <source>
        <dbReference type="Proteomes" id="UP000019063"/>
    </source>
</evidence>
<dbReference type="eggNOG" id="ENOG5032SCZ">
    <property type="taxonomic scope" value="Bacteria"/>
</dbReference>
<name>W4HGG6_9RHOB</name>
<sequence length="140" mass="16670">MQHILTQDRPYLTAQDVAGHFRLRPSTIRYWSRDGRISSHRLGRQLRYSWSQVWACEDGPLPRKQQRDRYSRPLWTKRDLAALLSVSDRTVERWIERGLPTRNVYGAVRVNPYDARDWLANRFGIDLQLKTNERARSYGQ</sequence>
<dbReference type="AlphaFoldDB" id="W4HGG6"/>
<dbReference type="EMBL" id="AQQW01000014">
    <property type="protein sequence ID" value="ETW11241.1"/>
    <property type="molecule type" value="Genomic_DNA"/>
</dbReference>
<dbReference type="SUPFAM" id="SSF46955">
    <property type="entry name" value="Putative DNA-binding domain"/>
    <property type="match status" value="2"/>
</dbReference>
<keyword evidence="2" id="KW-1185">Reference proteome</keyword>